<keyword evidence="4 8" id="KW-0521">NADP</keyword>
<feature type="binding site" evidence="8">
    <location>
        <position position="232"/>
    </location>
    <ligand>
        <name>NADP(+)</name>
        <dbReference type="ChEBI" id="CHEBI:58349"/>
    </ligand>
</feature>
<feature type="active site" description="Proton acceptor" evidence="8">
    <location>
        <position position="64"/>
    </location>
</feature>
<accession>A0A3S7H044</accession>
<dbReference type="InterPro" id="IPR041121">
    <property type="entry name" value="SDH_C"/>
</dbReference>
<dbReference type="GO" id="GO:0009073">
    <property type="term" value="P:aromatic amino acid family biosynthetic process"/>
    <property type="evidence" value="ECO:0007669"/>
    <property type="project" value="UniProtKB-KW"/>
</dbReference>
<dbReference type="Pfam" id="PF18317">
    <property type="entry name" value="SDH_C"/>
    <property type="match status" value="1"/>
</dbReference>
<dbReference type="InterPro" id="IPR011342">
    <property type="entry name" value="Shikimate_DH"/>
</dbReference>
<feature type="binding site" evidence="8">
    <location>
        <position position="76"/>
    </location>
    <ligand>
        <name>NADP(+)</name>
        <dbReference type="ChEBI" id="CHEBI:58349"/>
    </ligand>
</feature>
<evidence type="ECO:0000259" key="10">
    <source>
        <dbReference type="Pfam" id="PF08501"/>
    </source>
</evidence>
<feature type="binding site" evidence="8">
    <location>
        <begin position="148"/>
        <end position="153"/>
    </location>
    <ligand>
        <name>NADP(+)</name>
        <dbReference type="ChEBI" id="CHEBI:58349"/>
    </ligand>
</feature>
<name>A0A3S7H044_STAHO</name>
<dbReference type="GO" id="GO:0050661">
    <property type="term" value="F:NADP binding"/>
    <property type="evidence" value="ECO:0007669"/>
    <property type="project" value="InterPro"/>
</dbReference>
<dbReference type="InterPro" id="IPR046346">
    <property type="entry name" value="Aminoacid_DH-like_N_sf"/>
</dbReference>
<feature type="binding site" evidence="8">
    <location>
        <position position="85"/>
    </location>
    <ligand>
        <name>shikimate</name>
        <dbReference type="ChEBI" id="CHEBI:36208"/>
    </ligand>
</feature>
<sequence length="268" mass="29815">MKFAVIGDPISHSLSPVMHNTNFKVLGLNDTYEALHIPVQDFDNIKEIITEKNLSGFNVTIPHKERIIPFLDDIDEQAKAVGAVNTVKIEGNKWIGYNTDGLGYVKGLKQVYPDLSNAYILILGAGGASKGIATALSQCVQPKLTIANRTMSRFDNWKLDINAITLQQAEQYLDEFDIIINTTSAGLDNNKESVIRLDQLSPNTLVSDIIYIPYKTSFLQQAEEKGNPIYNGLDMFVYQGAESFKIWTGKDAEIKEMKLAVLNQLKGE</sequence>
<reference evidence="13 14" key="2">
    <citation type="submission" date="2022-06" db="EMBL/GenBank/DDBJ databases">
        <title>Staphylococcus hominis ShoR14 genome sequence.</title>
        <authorList>
            <person name="Yeo C.C."/>
            <person name="Chew C.H."/>
            <person name="Che Hamzah A.M."/>
            <person name="Al-Trad E.I."/>
        </authorList>
    </citation>
    <scope>NUCLEOTIDE SEQUENCE [LARGE SCALE GENOMIC DNA]</scope>
    <source>
        <strain evidence="13 14">ShoR14</strain>
    </source>
</reference>
<dbReference type="SUPFAM" id="SSF53223">
    <property type="entry name" value="Aminoacid dehydrogenase-like, N-terminal domain"/>
    <property type="match status" value="1"/>
</dbReference>
<feature type="domain" description="Quinate/shikimate 5-dehydrogenase/glutamyl-tRNA reductase" evidence="9">
    <location>
        <begin position="109"/>
        <end position="185"/>
    </location>
</feature>
<reference evidence="12" key="1">
    <citation type="submission" date="2016-02" db="EMBL/GenBank/DDBJ databases">
        <title>Genomic sequence of a clinical Staphylococcus hominis isolate.</title>
        <authorList>
            <person name="McClure J.M."/>
            <person name="Zhang K."/>
        </authorList>
    </citation>
    <scope>NUCLEOTIDE SEQUENCE</scope>
    <source>
        <strain evidence="12">C34847</strain>
    </source>
</reference>
<keyword evidence="5 8" id="KW-0560">Oxidoreductase</keyword>
<comment type="catalytic activity">
    <reaction evidence="7 8">
        <text>shikimate + NADP(+) = 3-dehydroshikimate + NADPH + H(+)</text>
        <dbReference type="Rhea" id="RHEA:17737"/>
        <dbReference type="ChEBI" id="CHEBI:15378"/>
        <dbReference type="ChEBI" id="CHEBI:16630"/>
        <dbReference type="ChEBI" id="CHEBI:36208"/>
        <dbReference type="ChEBI" id="CHEBI:57783"/>
        <dbReference type="ChEBI" id="CHEBI:58349"/>
        <dbReference type="EC" id="1.1.1.25"/>
    </reaction>
</comment>
<dbReference type="EMBL" id="CP014567">
    <property type="protein sequence ID" value="AVI07182.1"/>
    <property type="molecule type" value="Genomic_DNA"/>
</dbReference>
<evidence type="ECO:0000256" key="6">
    <source>
        <dbReference type="ARBA" id="ARBA00023141"/>
    </source>
</evidence>
<comment type="pathway">
    <text evidence="1 8">Metabolic intermediate biosynthesis; chorismate biosynthesis; chorismate from D-erythrose 4-phosphate and phosphoenolpyruvate: step 4/7.</text>
</comment>
<feature type="binding site" evidence="8">
    <location>
        <position position="209"/>
    </location>
    <ligand>
        <name>NADP(+)</name>
        <dbReference type="ChEBI" id="CHEBI:58349"/>
    </ligand>
</feature>
<feature type="binding site" evidence="8">
    <location>
        <position position="60"/>
    </location>
    <ligand>
        <name>shikimate</name>
        <dbReference type="ChEBI" id="CHEBI:36208"/>
    </ligand>
</feature>
<keyword evidence="14" id="KW-1185">Reference proteome</keyword>
<dbReference type="Proteomes" id="UP000665944">
    <property type="component" value="Unassembled WGS sequence"/>
</dbReference>
<dbReference type="GO" id="GO:0008652">
    <property type="term" value="P:amino acid biosynthetic process"/>
    <property type="evidence" value="ECO:0007669"/>
    <property type="project" value="UniProtKB-KW"/>
</dbReference>
<dbReference type="InterPro" id="IPR013708">
    <property type="entry name" value="Shikimate_DH-bd_N"/>
</dbReference>
<protein>
    <recommendedName>
        <fullName evidence="2 8">Shikimate dehydrogenase (NADP(+))</fullName>
        <shortName evidence="8">SDH</shortName>
        <ecNumber evidence="2 8">1.1.1.25</ecNumber>
    </recommendedName>
</protein>
<proteinExistence type="inferred from homology"/>
<dbReference type="Gene3D" id="3.40.50.720">
    <property type="entry name" value="NAD(P)-binding Rossmann-like Domain"/>
    <property type="match status" value="1"/>
</dbReference>
<evidence type="ECO:0000256" key="3">
    <source>
        <dbReference type="ARBA" id="ARBA00022605"/>
    </source>
</evidence>
<evidence type="ECO:0000256" key="1">
    <source>
        <dbReference type="ARBA" id="ARBA00004871"/>
    </source>
</evidence>
<evidence type="ECO:0000256" key="8">
    <source>
        <dbReference type="HAMAP-Rule" id="MF_00222"/>
    </source>
</evidence>
<dbReference type="FunFam" id="3.40.50.10860:FF:000016">
    <property type="entry name" value="Shikimate dehydrogenase (NADP(+))"/>
    <property type="match status" value="1"/>
</dbReference>
<dbReference type="HAMAP" id="MF_00222">
    <property type="entry name" value="Shikimate_DH_AroE"/>
    <property type="match status" value="1"/>
</dbReference>
<dbReference type="Pfam" id="PF01488">
    <property type="entry name" value="Shikimate_DH"/>
    <property type="match status" value="1"/>
</dbReference>
<evidence type="ECO:0000313" key="13">
    <source>
        <dbReference type="EMBL" id="MCM5671282.1"/>
    </source>
</evidence>
<evidence type="ECO:0000259" key="9">
    <source>
        <dbReference type="Pfam" id="PF01488"/>
    </source>
</evidence>
<dbReference type="GO" id="GO:0004764">
    <property type="term" value="F:shikimate 3-dehydrogenase (NADP+) activity"/>
    <property type="evidence" value="ECO:0007669"/>
    <property type="project" value="UniProtKB-UniRule"/>
</dbReference>
<feature type="binding site" evidence="8">
    <location>
        <position position="211"/>
    </location>
    <ligand>
        <name>shikimate</name>
        <dbReference type="ChEBI" id="CHEBI:36208"/>
    </ligand>
</feature>
<evidence type="ECO:0000256" key="4">
    <source>
        <dbReference type="ARBA" id="ARBA00022857"/>
    </source>
</evidence>
<dbReference type="GO" id="GO:0005829">
    <property type="term" value="C:cytosol"/>
    <property type="evidence" value="ECO:0007669"/>
    <property type="project" value="TreeGrafter"/>
</dbReference>
<organism evidence="12">
    <name type="scientific">Staphylococcus hominis</name>
    <dbReference type="NCBI Taxonomy" id="1290"/>
    <lineage>
        <taxon>Bacteria</taxon>
        <taxon>Bacillati</taxon>
        <taxon>Bacillota</taxon>
        <taxon>Bacilli</taxon>
        <taxon>Bacillales</taxon>
        <taxon>Staphylococcaceae</taxon>
        <taxon>Staphylococcus</taxon>
    </lineage>
</organism>
<comment type="subunit">
    <text evidence="8">Homodimer.</text>
</comment>
<dbReference type="PANTHER" id="PTHR21089">
    <property type="entry name" value="SHIKIMATE DEHYDROGENASE"/>
    <property type="match status" value="1"/>
</dbReference>
<feature type="domain" description="SDH C-terminal" evidence="11">
    <location>
        <begin position="232"/>
        <end position="261"/>
    </location>
</feature>
<dbReference type="Pfam" id="PF08501">
    <property type="entry name" value="Shikimate_dh_N"/>
    <property type="match status" value="1"/>
</dbReference>
<evidence type="ECO:0000256" key="2">
    <source>
        <dbReference type="ARBA" id="ARBA00012962"/>
    </source>
</evidence>
<dbReference type="EC" id="1.1.1.25" evidence="2 8"/>
<dbReference type="GO" id="GO:0009423">
    <property type="term" value="P:chorismate biosynthetic process"/>
    <property type="evidence" value="ECO:0007669"/>
    <property type="project" value="UniProtKB-UniRule"/>
</dbReference>
<dbReference type="Gene3D" id="3.40.50.10860">
    <property type="entry name" value="Leucine Dehydrogenase, chain A, domain 1"/>
    <property type="match status" value="1"/>
</dbReference>
<feature type="binding site" evidence="8">
    <location>
        <begin position="13"/>
        <end position="15"/>
    </location>
    <ligand>
        <name>shikimate</name>
        <dbReference type="ChEBI" id="CHEBI:36208"/>
    </ligand>
</feature>
<keyword evidence="3 8" id="KW-0028">Amino-acid biosynthesis</keyword>
<comment type="similarity">
    <text evidence="8">Belongs to the shikimate dehydrogenase family.</text>
</comment>
<evidence type="ECO:0000256" key="5">
    <source>
        <dbReference type="ARBA" id="ARBA00023002"/>
    </source>
</evidence>
<feature type="domain" description="Shikimate dehydrogenase substrate binding N-terminal" evidence="10">
    <location>
        <begin position="5"/>
        <end position="87"/>
    </location>
</feature>
<dbReference type="PANTHER" id="PTHR21089:SF1">
    <property type="entry name" value="BIFUNCTIONAL 3-DEHYDROQUINATE DEHYDRATASE_SHIKIMATE DEHYDROGENASE, CHLOROPLASTIC"/>
    <property type="match status" value="1"/>
</dbReference>
<dbReference type="EMBL" id="JAGHKT020000001">
    <property type="protein sequence ID" value="MCM5671282.1"/>
    <property type="molecule type" value="Genomic_DNA"/>
</dbReference>
<evidence type="ECO:0000259" key="11">
    <source>
        <dbReference type="Pfam" id="PF18317"/>
    </source>
</evidence>
<dbReference type="CDD" id="cd01065">
    <property type="entry name" value="NAD_bind_Shikimate_DH"/>
    <property type="match status" value="1"/>
</dbReference>
<gene>
    <name evidence="8 13" type="primary">aroE</name>
    <name evidence="12" type="ORF">AZE34_10670</name>
    <name evidence="13" type="ORF">J7T32_000695</name>
</gene>
<dbReference type="NCBIfam" id="TIGR00507">
    <property type="entry name" value="aroE"/>
    <property type="match status" value="1"/>
</dbReference>
<comment type="function">
    <text evidence="8">Involved in the biosynthesis of the chorismate, which leads to the biosynthesis of aromatic amino acids. Catalyzes the reversible NADPH linked reduction of 3-dehydroshikimate (DHSA) to yield shikimate (SA).</text>
</comment>
<dbReference type="AlphaFoldDB" id="A0A3S7H044"/>
<evidence type="ECO:0000313" key="14">
    <source>
        <dbReference type="Proteomes" id="UP000665944"/>
    </source>
</evidence>
<dbReference type="InterPro" id="IPR006151">
    <property type="entry name" value="Shikm_DH/Glu-tRNA_Rdtase"/>
</dbReference>
<dbReference type="RefSeq" id="WP_017176195.1">
    <property type="nucleotide sequence ID" value="NZ_CP014107.1"/>
</dbReference>
<keyword evidence="6 8" id="KW-0057">Aromatic amino acid biosynthesis</keyword>
<dbReference type="GO" id="GO:0019632">
    <property type="term" value="P:shikimate metabolic process"/>
    <property type="evidence" value="ECO:0007669"/>
    <property type="project" value="InterPro"/>
</dbReference>
<feature type="binding site" evidence="8">
    <location>
        <position position="239"/>
    </location>
    <ligand>
        <name>shikimate</name>
        <dbReference type="ChEBI" id="CHEBI:36208"/>
    </ligand>
</feature>
<evidence type="ECO:0000313" key="12">
    <source>
        <dbReference type="EMBL" id="AVI07182.1"/>
    </source>
</evidence>
<dbReference type="InterPro" id="IPR022893">
    <property type="entry name" value="Shikimate_DH_fam"/>
</dbReference>
<feature type="binding site" evidence="8">
    <location>
        <begin position="124"/>
        <end position="128"/>
    </location>
    <ligand>
        <name>NADP(+)</name>
        <dbReference type="ChEBI" id="CHEBI:58349"/>
    </ligand>
</feature>
<dbReference type="SUPFAM" id="SSF51735">
    <property type="entry name" value="NAD(P)-binding Rossmann-fold domains"/>
    <property type="match status" value="1"/>
</dbReference>
<evidence type="ECO:0000256" key="7">
    <source>
        <dbReference type="ARBA" id="ARBA00049442"/>
    </source>
</evidence>
<dbReference type="UniPathway" id="UPA00053">
    <property type="reaction ID" value="UER00087"/>
</dbReference>
<dbReference type="InterPro" id="IPR036291">
    <property type="entry name" value="NAD(P)-bd_dom_sf"/>
</dbReference>
<feature type="binding site" evidence="8">
    <location>
        <position position="100"/>
    </location>
    <ligand>
        <name>shikimate</name>
        <dbReference type="ChEBI" id="CHEBI:36208"/>
    </ligand>
</feature>